<evidence type="ECO:0000313" key="9">
    <source>
        <dbReference type="Proteomes" id="UP000595374"/>
    </source>
</evidence>
<keyword evidence="3 6" id="KW-0808">Transferase</keyword>
<dbReference type="PANTHER" id="PTHR10629">
    <property type="entry name" value="CYTOSINE-SPECIFIC METHYLTRANSFERASE"/>
    <property type="match status" value="1"/>
</dbReference>
<feature type="active site" evidence="6">
    <location>
        <position position="92"/>
    </location>
</feature>
<keyword evidence="5" id="KW-0680">Restriction system</keyword>
<sequence length="856" mass="96455">MTTYPAYVSLFSSAGLGCFGFKEAGFQCVATAELLPRRLEIQRSNEVCDDPEGYILGDLGDTHTQRRVLDKVEDWKKAKRSEIAAVIATPPCQGMSVANHKKKNELPRNSLVVESLKLINSIEPLFFVIENVRAFLKTPCLDVDGTVKPIGNAISENLGGKYNIESQTVNLKDYGSPSSRTRSLTIGIRRDIHDVTPSDVFPEKTTPPTLRQLIYDLPRLNRMGQISDDDIYHGYRSFDSRMRPWITELKEGQNAFENTDELKRPHRYVDGRVIPNKSSNGDKYRRNVWDKVAPCVHTRNDILASQSTIHPEDDRVFSIRELSLMMGVPDTFKWTPYSLAMLNELPIEAKRQHLRENELNIRQCLGEGVPTPVFQAMAERIYSLIGYASVKGRPNKSRRTRLGLRIADFISTAESLNSDKKMLAGFYTRQDTVFSLIRSLEKPGRVKQVRILEPSVGAGAFLPELIKHFKLYKVQLDLVDINPLALEQAKELVSTLDVPDSFQINYINSDFLSEFDGSDYDYVVGNPPFGAQPLGPGAGRSSLGLRDRYARFLHKAMQIGDRVAFVVPKTLLNGPEFFQLRNAISSEWHIREIQDYGESAFLDINIETIGISISPKSRDGLDLDTVITSIPMRTREVKKQSYITDSRYPSWLIFRNDFFDSVASQLNFGEFKSYRDRRLTKSRLSEDGDVPIVRARNIRPGSVTFDEDGPLYCSLRDVPPGFVGISHRSNLIVAPNLSYYPRAAKLPAGAYVDGSAAVLIPIDDGANPDVEYYSSPDFFYFYRIARNFSTRSLNIDSVSVHYWGIPRPGYRRVLEYSNFTPSSKDIFKIPDVALLSNSSRHSVERNDASGLSPAAG</sequence>
<evidence type="ECO:0000256" key="6">
    <source>
        <dbReference type="PROSITE-ProRule" id="PRU01016"/>
    </source>
</evidence>
<gene>
    <name evidence="8" type="ORF">I6H47_04720</name>
</gene>
<dbReference type="GO" id="GO:0032259">
    <property type="term" value="P:methylation"/>
    <property type="evidence" value="ECO:0007669"/>
    <property type="project" value="UniProtKB-KW"/>
</dbReference>
<dbReference type="GO" id="GO:0003677">
    <property type="term" value="F:DNA binding"/>
    <property type="evidence" value="ECO:0007669"/>
    <property type="project" value="TreeGrafter"/>
</dbReference>
<dbReference type="Proteomes" id="UP000595374">
    <property type="component" value="Chromosome"/>
</dbReference>
<dbReference type="PANTHER" id="PTHR10629:SF52">
    <property type="entry name" value="DNA (CYTOSINE-5)-METHYLTRANSFERASE 1"/>
    <property type="match status" value="1"/>
</dbReference>
<keyword evidence="2 6" id="KW-0489">Methyltransferase</keyword>
<dbReference type="EC" id="2.1.1.37" evidence="1"/>
<dbReference type="InterPro" id="IPR011639">
    <property type="entry name" value="MethylTrfase_TaqI-like_dom"/>
</dbReference>
<dbReference type="PROSITE" id="PS00092">
    <property type="entry name" value="N6_MTASE"/>
    <property type="match status" value="1"/>
</dbReference>
<accession>A0A7T4DJA9</accession>
<dbReference type="CDD" id="cd02440">
    <property type="entry name" value="AdoMet_MTases"/>
    <property type="match status" value="1"/>
</dbReference>
<dbReference type="EMBL" id="CP065989">
    <property type="protein sequence ID" value="QQB15260.1"/>
    <property type="molecule type" value="Genomic_DNA"/>
</dbReference>
<dbReference type="REBASE" id="458732">
    <property type="entry name" value="M.Bca990ORF4720P"/>
</dbReference>
<dbReference type="AlphaFoldDB" id="A0A7T4DJA9"/>
<dbReference type="InterPro" id="IPR001525">
    <property type="entry name" value="C5_MeTfrase"/>
</dbReference>
<dbReference type="GO" id="GO:0009307">
    <property type="term" value="P:DNA restriction-modification system"/>
    <property type="evidence" value="ECO:0007669"/>
    <property type="project" value="UniProtKB-KW"/>
</dbReference>
<reference evidence="8 9" key="1">
    <citation type="submission" date="2020-12" db="EMBL/GenBank/DDBJ databases">
        <title>FDA dAtabase for Regulatory Grade micrObial Sequences (FDA-ARGOS): Supporting development and validation of Infectious Disease Dx tests.</title>
        <authorList>
            <person name="Sproer C."/>
            <person name="Gronow S."/>
            <person name="Severitt S."/>
            <person name="Schroder I."/>
            <person name="Tallon L."/>
            <person name="Sadzewicz L."/>
            <person name="Zhao X."/>
            <person name="Boylan J."/>
            <person name="Ott S."/>
            <person name="Bowen H."/>
            <person name="Vavikolanu K."/>
            <person name="Mehta A."/>
            <person name="Aluvathingal J."/>
            <person name="Nadendla S."/>
            <person name="Lowell S."/>
            <person name="Myers T."/>
            <person name="Yan Y."/>
            <person name="Sichtig H."/>
        </authorList>
    </citation>
    <scope>NUCLEOTIDE SEQUENCE [LARGE SCALE GENOMIC DNA]</scope>
    <source>
        <strain evidence="8 9">FDAARGOS_990</strain>
    </source>
</reference>
<proteinExistence type="inferred from homology"/>
<evidence type="ECO:0000256" key="2">
    <source>
        <dbReference type="ARBA" id="ARBA00022603"/>
    </source>
</evidence>
<dbReference type="PROSITE" id="PS51679">
    <property type="entry name" value="SAM_MT_C5"/>
    <property type="match status" value="1"/>
</dbReference>
<dbReference type="GO" id="GO:0003886">
    <property type="term" value="F:DNA (cytosine-5-)-methyltransferase activity"/>
    <property type="evidence" value="ECO:0007669"/>
    <property type="project" value="TreeGrafter"/>
</dbReference>
<dbReference type="InterPro" id="IPR002052">
    <property type="entry name" value="DNA_methylase_N6_adenine_CS"/>
</dbReference>
<dbReference type="Pfam" id="PF00145">
    <property type="entry name" value="DNA_methylase"/>
    <property type="match status" value="1"/>
</dbReference>
<dbReference type="GO" id="GO:0044027">
    <property type="term" value="P:negative regulation of gene expression via chromosomal CpG island methylation"/>
    <property type="evidence" value="ECO:0007669"/>
    <property type="project" value="TreeGrafter"/>
</dbReference>
<comment type="similarity">
    <text evidence="6">Belongs to the class I-like SAM-binding methyltransferase superfamily. C5-methyltransferase family.</text>
</comment>
<evidence type="ECO:0000256" key="1">
    <source>
        <dbReference type="ARBA" id="ARBA00011975"/>
    </source>
</evidence>
<dbReference type="SUPFAM" id="SSF53335">
    <property type="entry name" value="S-adenosyl-L-methionine-dependent methyltransferases"/>
    <property type="match status" value="2"/>
</dbReference>
<dbReference type="GO" id="GO:0009007">
    <property type="term" value="F:site-specific DNA-methyltransferase (adenine-specific) activity"/>
    <property type="evidence" value="ECO:0007669"/>
    <property type="project" value="UniProtKB-EC"/>
</dbReference>
<protein>
    <recommendedName>
        <fullName evidence="1">DNA (cytosine-5-)-methyltransferase</fullName>
        <ecNumber evidence="1">2.1.1.37</ecNumber>
    </recommendedName>
</protein>
<dbReference type="Pfam" id="PF07669">
    <property type="entry name" value="Eco57I"/>
    <property type="match status" value="1"/>
</dbReference>
<evidence type="ECO:0000256" key="4">
    <source>
        <dbReference type="ARBA" id="ARBA00022691"/>
    </source>
</evidence>
<evidence type="ECO:0000256" key="5">
    <source>
        <dbReference type="ARBA" id="ARBA00022747"/>
    </source>
</evidence>
<keyword evidence="4 6" id="KW-0949">S-adenosyl-L-methionine</keyword>
<dbReference type="InterPro" id="IPR050390">
    <property type="entry name" value="C5-Methyltransferase"/>
</dbReference>
<evidence type="ECO:0000256" key="3">
    <source>
        <dbReference type="ARBA" id="ARBA00022679"/>
    </source>
</evidence>
<organism evidence="8 9">
    <name type="scientific">Brevibacterium casei</name>
    <dbReference type="NCBI Taxonomy" id="33889"/>
    <lineage>
        <taxon>Bacteria</taxon>
        <taxon>Bacillati</taxon>
        <taxon>Actinomycetota</taxon>
        <taxon>Actinomycetes</taxon>
        <taxon>Micrococcales</taxon>
        <taxon>Brevibacteriaceae</taxon>
        <taxon>Brevibacterium</taxon>
    </lineage>
</organism>
<evidence type="ECO:0000313" key="8">
    <source>
        <dbReference type="EMBL" id="QQB15260.1"/>
    </source>
</evidence>
<evidence type="ECO:0000259" key="7">
    <source>
        <dbReference type="Pfam" id="PF07669"/>
    </source>
</evidence>
<dbReference type="Gene3D" id="3.90.120.10">
    <property type="entry name" value="DNA Methylase, subunit A, domain 2"/>
    <property type="match status" value="1"/>
</dbReference>
<dbReference type="PRINTS" id="PR00507">
    <property type="entry name" value="N12N6MTFRASE"/>
</dbReference>
<dbReference type="Gene3D" id="3.40.50.150">
    <property type="entry name" value="Vaccinia Virus protein VP39"/>
    <property type="match status" value="2"/>
</dbReference>
<name>A0A7T4DJA9_9MICO</name>
<dbReference type="InterPro" id="IPR029063">
    <property type="entry name" value="SAM-dependent_MTases_sf"/>
</dbReference>
<feature type="domain" description="Type II methyltransferase M.TaqI-like" evidence="7">
    <location>
        <begin position="503"/>
        <end position="599"/>
    </location>
</feature>
<dbReference type="RefSeq" id="WP_198500281.1">
    <property type="nucleotide sequence ID" value="NZ_CP065989.1"/>
</dbReference>